<dbReference type="InterPro" id="IPR012337">
    <property type="entry name" value="RNaseH-like_sf"/>
</dbReference>
<feature type="transmembrane region" description="Helical" evidence="2">
    <location>
        <begin position="16"/>
        <end position="42"/>
    </location>
</feature>
<dbReference type="OrthoDB" id="6515815at2759"/>
<gene>
    <name evidence="4" type="ORF">O181_077187</name>
</gene>
<evidence type="ECO:0000313" key="4">
    <source>
        <dbReference type="EMBL" id="MBW0537472.1"/>
    </source>
</evidence>
<dbReference type="AlphaFoldDB" id="A0A9Q3FFK4"/>
<dbReference type="SUPFAM" id="SSF53098">
    <property type="entry name" value="Ribonuclease H-like"/>
    <property type="match status" value="1"/>
</dbReference>
<dbReference type="InterPro" id="IPR001584">
    <property type="entry name" value="Integrase_cat-core"/>
</dbReference>
<proteinExistence type="predicted"/>
<dbReference type="InterPro" id="IPR036397">
    <property type="entry name" value="RNaseH_sf"/>
</dbReference>
<dbReference type="Gene3D" id="3.30.420.10">
    <property type="entry name" value="Ribonuclease H-like superfamily/Ribonuclease H"/>
    <property type="match status" value="1"/>
</dbReference>
<evidence type="ECO:0000256" key="1">
    <source>
        <dbReference type="ARBA" id="ARBA00022884"/>
    </source>
</evidence>
<dbReference type="PANTHER" id="PTHR45835">
    <property type="entry name" value="YALI0A06105P"/>
    <property type="match status" value="1"/>
</dbReference>
<dbReference type="GO" id="GO:0003723">
    <property type="term" value="F:RNA binding"/>
    <property type="evidence" value="ECO:0007669"/>
    <property type="project" value="UniProtKB-KW"/>
</dbReference>
<feature type="domain" description="Integrase catalytic" evidence="3">
    <location>
        <begin position="1"/>
        <end position="129"/>
    </location>
</feature>
<comment type="caution">
    <text evidence="4">The sequence shown here is derived from an EMBL/GenBank/DDBJ whole genome shotgun (WGS) entry which is preliminary data.</text>
</comment>
<sequence length="160" mass="18746">MYFITQLPLSNNLDSILVVVYIFSKMAIFIPTCGTITALDLAQIFISHVFSKHGLLQCKISRDLTTSFHPETDGQTERVNQILEQYLWMYVSYHQDDWNTWLPLAEFAYNNAEHSSKTQSPFFTIYGRNPSFDSLHIFKTQLLERYKQTSNEYTKLSKRN</sequence>
<organism evidence="4 5">
    <name type="scientific">Austropuccinia psidii MF-1</name>
    <dbReference type="NCBI Taxonomy" id="1389203"/>
    <lineage>
        <taxon>Eukaryota</taxon>
        <taxon>Fungi</taxon>
        <taxon>Dikarya</taxon>
        <taxon>Basidiomycota</taxon>
        <taxon>Pucciniomycotina</taxon>
        <taxon>Pucciniomycetes</taxon>
        <taxon>Pucciniales</taxon>
        <taxon>Sphaerophragmiaceae</taxon>
        <taxon>Austropuccinia</taxon>
    </lineage>
</organism>
<keyword evidence="5" id="KW-1185">Reference proteome</keyword>
<evidence type="ECO:0000259" key="3">
    <source>
        <dbReference type="PROSITE" id="PS50994"/>
    </source>
</evidence>
<dbReference type="GO" id="GO:0015074">
    <property type="term" value="P:DNA integration"/>
    <property type="evidence" value="ECO:0007669"/>
    <property type="project" value="InterPro"/>
</dbReference>
<evidence type="ECO:0000313" key="5">
    <source>
        <dbReference type="Proteomes" id="UP000765509"/>
    </source>
</evidence>
<dbReference type="GO" id="GO:0005634">
    <property type="term" value="C:nucleus"/>
    <property type="evidence" value="ECO:0007669"/>
    <property type="project" value="UniProtKB-ARBA"/>
</dbReference>
<evidence type="ECO:0000256" key="2">
    <source>
        <dbReference type="SAM" id="Phobius"/>
    </source>
</evidence>
<dbReference type="PROSITE" id="PS50994">
    <property type="entry name" value="INTEGRASE"/>
    <property type="match status" value="1"/>
</dbReference>
<dbReference type="EMBL" id="AVOT02042093">
    <property type="protein sequence ID" value="MBW0537472.1"/>
    <property type="molecule type" value="Genomic_DNA"/>
</dbReference>
<dbReference type="PANTHER" id="PTHR45835:SF99">
    <property type="entry name" value="CHROMO DOMAIN-CONTAINING PROTEIN-RELATED"/>
    <property type="match status" value="1"/>
</dbReference>
<keyword evidence="2" id="KW-0812">Transmembrane</keyword>
<dbReference type="Proteomes" id="UP000765509">
    <property type="component" value="Unassembled WGS sequence"/>
</dbReference>
<accession>A0A9Q3FFK4</accession>
<keyword evidence="1" id="KW-0694">RNA-binding</keyword>
<keyword evidence="2" id="KW-0472">Membrane</keyword>
<name>A0A9Q3FFK4_9BASI</name>
<reference evidence="4" key="1">
    <citation type="submission" date="2021-03" db="EMBL/GenBank/DDBJ databases">
        <title>Draft genome sequence of rust myrtle Austropuccinia psidii MF-1, a brazilian biotype.</title>
        <authorList>
            <person name="Quecine M.C."/>
            <person name="Pachon D.M.R."/>
            <person name="Bonatelli M.L."/>
            <person name="Correr F.H."/>
            <person name="Franceschini L.M."/>
            <person name="Leite T.F."/>
            <person name="Margarido G.R.A."/>
            <person name="Almeida C.A."/>
            <person name="Ferrarezi J.A."/>
            <person name="Labate C.A."/>
        </authorList>
    </citation>
    <scope>NUCLEOTIDE SEQUENCE</scope>
    <source>
        <strain evidence="4">MF-1</strain>
    </source>
</reference>
<keyword evidence="2" id="KW-1133">Transmembrane helix</keyword>
<protein>
    <recommendedName>
        <fullName evidence="3">Integrase catalytic domain-containing protein</fullName>
    </recommendedName>
</protein>